<keyword evidence="10" id="KW-1133">Transmembrane helix</keyword>
<dbReference type="InterPro" id="IPR003661">
    <property type="entry name" value="HisK_dim/P_dom"/>
</dbReference>
<dbReference type="EMBL" id="JAGZSV010000005">
    <property type="protein sequence ID" value="MBS6940005.1"/>
    <property type="molecule type" value="Genomic_DNA"/>
</dbReference>
<gene>
    <name evidence="12" type="ORF">KH142_00680</name>
</gene>
<dbReference type="GO" id="GO:0005886">
    <property type="term" value="C:plasma membrane"/>
    <property type="evidence" value="ECO:0007669"/>
    <property type="project" value="UniProtKB-SubCell"/>
</dbReference>
<dbReference type="EC" id="2.7.13.3" evidence="4"/>
<dbReference type="AlphaFoldDB" id="A0A943YUT4"/>
<dbReference type="Pfam" id="PF02518">
    <property type="entry name" value="HATPase_c"/>
    <property type="match status" value="1"/>
</dbReference>
<dbReference type="CDD" id="cd00082">
    <property type="entry name" value="HisKA"/>
    <property type="match status" value="1"/>
</dbReference>
<evidence type="ECO:0000256" key="5">
    <source>
        <dbReference type="ARBA" id="ARBA00022553"/>
    </source>
</evidence>
<evidence type="ECO:0000256" key="1">
    <source>
        <dbReference type="ARBA" id="ARBA00000085"/>
    </source>
</evidence>
<dbReference type="SMART" id="SM00387">
    <property type="entry name" value="HATPase_c"/>
    <property type="match status" value="1"/>
</dbReference>
<evidence type="ECO:0000256" key="3">
    <source>
        <dbReference type="ARBA" id="ARBA00004236"/>
    </source>
</evidence>
<dbReference type="Pfam" id="PF00512">
    <property type="entry name" value="HisKA"/>
    <property type="match status" value="1"/>
</dbReference>
<dbReference type="PROSITE" id="PS50109">
    <property type="entry name" value="HIS_KIN"/>
    <property type="match status" value="1"/>
</dbReference>
<feature type="transmembrane region" description="Helical" evidence="10">
    <location>
        <begin position="21"/>
        <end position="42"/>
    </location>
</feature>
<feature type="domain" description="Histidine kinase" evidence="11">
    <location>
        <begin position="137"/>
        <end position="352"/>
    </location>
</feature>
<protein>
    <recommendedName>
        <fullName evidence="4">histidine kinase</fullName>
        <ecNumber evidence="4">2.7.13.3</ecNumber>
    </recommendedName>
</protein>
<evidence type="ECO:0000313" key="12">
    <source>
        <dbReference type="EMBL" id="MBS6940005.1"/>
    </source>
</evidence>
<reference evidence="12" key="1">
    <citation type="submission" date="2021-02" db="EMBL/GenBank/DDBJ databases">
        <title>Infant gut strain persistence is associated with maternal origin, phylogeny, and functional potential including surface adhesion and iron acquisition.</title>
        <authorList>
            <person name="Lou Y.C."/>
        </authorList>
    </citation>
    <scope>NUCLEOTIDE SEQUENCE</scope>
    <source>
        <strain evidence="12">L2_039_000G1_dasL2_039_000G1_concoct_11</strain>
    </source>
</reference>
<dbReference type="InterPro" id="IPR005467">
    <property type="entry name" value="His_kinase_dom"/>
</dbReference>
<evidence type="ECO:0000256" key="6">
    <source>
        <dbReference type="ARBA" id="ARBA00022679"/>
    </source>
</evidence>
<comment type="caution">
    <text evidence="12">The sequence shown here is derived from an EMBL/GenBank/DDBJ whole genome shotgun (WGS) entry which is preliminary data.</text>
</comment>
<dbReference type="GO" id="GO:0000155">
    <property type="term" value="F:phosphorelay sensor kinase activity"/>
    <property type="evidence" value="ECO:0007669"/>
    <property type="project" value="InterPro"/>
</dbReference>
<dbReference type="GO" id="GO:0005509">
    <property type="term" value="F:calcium ion binding"/>
    <property type="evidence" value="ECO:0007669"/>
    <property type="project" value="UniProtKB-ARBA"/>
</dbReference>
<comment type="cofactor">
    <cofactor evidence="2">
        <name>a divalent metal cation</name>
        <dbReference type="ChEBI" id="CHEBI:60240"/>
    </cofactor>
</comment>
<evidence type="ECO:0000256" key="4">
    <source>
        <dbReference type="ARBA" id="ARBA00012438"/>
    </source>
</evidence>
<evidence type="ECO:0000256" key="8">
    <source>
        <dbReference type="ARBA" id="ARBA00023012"/>
    </source>
</evidence>
<dbReference type="FunFam" id="3.30.565.10:FF:000006">
    <property type="entry name" value="Sensor histidine kinase WalK"/>
    <property type="match status" value="1"/>
</dbReference>
<keyword evidence="7 12" id="KW-0418">Kinase</keyword>
<dbReference type="InterPro" id="IPR036890">
    <property type="entry name" value="HATPase_C_sf"/>
</dbReference>
<dbReference type="PANTHER" id="PTHR43711">
    <property type="entry name" value="TWO-COMPONENT HISTIDINE KINASE"/>
    <property type="match status" value="1"/>
</dbReference>
<keyword evidence="6" id="KW-0808">Transferase</keyword>
<comment type="subcellular location">
    <subcellularLocation>
        <location evidence="3">Cell membrane</location>
    </subcellularLocation>
</comment>
<dbReference type="InterPro" id="IPR004358">
    <property type="entry name" value="Sig_transdc_His_kin-like_C"/>
</dbReference>
<dbReference type="Gene3D" id="1.10.287.130">
    <property type="match status" value="1"/>
</dbReference>
<keyword evidence="5" id="KW-0597">Phosphoprotein</keyword>
<keyword evidence="8" id="KW-0902">Two-component regulatory system</keyword>
<dbReference type="PRINTS" id="PR00344">
    <property type="entry name" value="BCTRLSENSOR"/>
</dbReference>
<evidence type="ECO:0000256" key="7">
    <source>
        <dbReference type="ARBA" id="ARBA00022777"/>
    </source>
</evidence>
<keyword evidence="10" id="KW-0812">Transmembrane</keyword>
<sequence length="356" mass="39127">MPRARPRNISLLKRLQTYFSVLTAIFAMASALVMLFVIVFAGLDHPVFLFWCIFAGCTFTFVVSLVIGHYMADPLSSLHRKAKAVLEGDTRVTIEPDGKLHEADLLADDFAALCEQTKTKMSDLAVQQKRQTRFISDVAHELRTPLTAIRGNAETLMDPDMPQELRERFCHTIISESERLSRMANELLTLQHIEEGTDQVMMQRVNLHAIAENVADALGPLVEERGGTLEITGEAPDVLGIPDRLQQVIYNLVANASRFIGEGGHIIVRLEGLADRSVVSVLDDGPGFGNVDPKLLFTRFYRGDNSRARNTGGTGLGLAIAKCVVDAHDGTIEAFNRAEGGAAFIVALPSIHEHVR</sequence>
<dbReference type="PANTHER" id="PTHR43711:SF1">
    <property type="entry name" value="HISTIDINE KINASE 1"/>
    <property type="match status" value="1"/>
</dbReference>
<dbReference type="InterPro" id="IPR036097">
    <property type="entry name" value="HisK_dim/P_sf"/>
</dbReference>
<evidence type="ECO:0000256" key="2">
    <source>
        <dbReference type="ARBA" id="ARBA00001968"/>
    </source>
</evidence>
<dbReference type="FunFam" id="1.10.287.130:FF:000001">
    <property type="entry name" value="Two-component sensor histidine kinase"/>
    <property type="match status" value="1"/>
</dbReference>
<dbReference type="InterPro" id="IPR050736">
    <property type="entry name" value="Sensor_HK_Regulatory"/>
</dbReference>
<dbReference type="CDD" id="cd00075">
    <property type="entry name" value="HATPase"/>
    <property type="match status" value="1"/>
</dbReference>
<feature type="transmembrane region" description="Helical" evidence="10">
    <location>
        <begin position="48"/>
        <end position="72"/>
    </location>
</feature>
<evidence type="ECO:0000259" key="11">
    <source>
        <dbReference type="PROSITE" id="PS50109"/>
    </source>
</evidence>
<dbReference type="Proteomes" id="UP000727506">
    <property type="component" value="Unassembled WGS sequence"/>
</dbReference>
<name>A0A943YUT4_9ACTN</name>
<dbReference type="SUPFAM" id="SSF47384">
    <property type="entry name" value="Homodimeric domain of signal transducing histidine kinase"/>
    <property type="match status" value="1"/>
</dbReference>
<evidence type="ECO:0000313" key="13">
    <source>
        <dbReference type="Proteomes" id="UP000727506"/>
    </source>
</evidence>
<evidence type="ECO:0000256" key="9">
    <source>
        <dbReference type="ARBA" id="ARBA00023136"/>
    </source>
</evidence>
<dbReference type="Gene3D" id="3.30.565.10">
    <property type="entry name" value="Histidine kinase-like ATPase, C-terminal domain"/>
    <property type="match status" value="1"/>
</dbReference>
<dbReference type="SUPFAM" id="SSF55874">
    <property type="entry name" value="ATPase domain of HSP90 chaperone/DNA topoisomerase II/histidine kinase"/>
    <property type="match status" value="1"/>
</dbReference>
<keyword evidence="9 10" id="KW-0472">Membrane</keyword>
<proteinExistence type="predicted"/>
<accession>A0A943YUT4</accession>
<evidence type="ECO:0000256" key="10">
    <source>
        <dbReference type="SAM" id="Phobius"/>
    </source>
</evidence>
<dbReference type="SMART" id="SM00388">
    <property type="entry name" value="HisKA"/>
    <property type="match status" value="1"/>
</dbReference>
<dbReference type="InterPro" id="IPR003594">
    <property type="entry name" value="HATPase_dom"/>
</dbReference>
<organism evidence="12 13">
    <name type="scientific">Slackia piriformis</name>
    <dbReference type="NCBI Taxonomy" id="626934"/>
    <lineage>
        <taxon>Bacteria</taxon>
        <taxon>Bacillati</taxon>
        <taxon>Actinomycetota</taxon>
        <taxon>Coriobacteriia</taxon>
        <taxon>Eggerthellales</taxon>
        <taxon>Eggerthellaceae</taxon>
        <taxon>Slackia</taxon>
    </lineage>
</organism>
<comment type="catalytic activity">
    <reaction evidence="1">
        <text>ATP + protein L-histidine = ADP + protein N-phospho-L-histidine.</text>
        <dbReference type="EC" id="2.7.13.3"/>
    </reaction>
</comment>